<sequence length="69" mass="7882">MWAPAQGYEEAVVTLLSRGADYTIRDNRGRTALMIVEEEHQATAVILRQWMDDKAESARYTPLLLNLEC</sequence>
<dbReference type="InterPro" id="IPR036770">
    <property type="entry name" value="Ankyrin_rpt-contain_sf"/>
</dbReference>
<gene>
    <name evidence="1" type="ORF">BDV98DRAFT_576648</name>
</gene>
<evidence type="ECO:0000313" key="2">
    <source>
        <dbReference type="Proteomes" id="UP000305067"/>
    </source>
</evidence>
<protein>
    <submittedName>
        <fullName evidence="1">Uncharacterized protein</fullName>
    </submittedName>
</protein>
<reference evidence="1 2" key="1">
    <citation type="journal article" date="2019" name="Nat. Ecol. Evol.">
        <title>Megaphylogeny resolves global patterns of mushroom evolution.</title>
        <authorList>
            <person name="Varga T."/>
            <person name="Krizsan K."/>
            <person name="Foldi C."/>
            <person name="Dima B."/>
            <person name="Sanchez-Garcia M."/>
            <person name="Sanchez-Ramirez S."/>
            <person name="Szollosi G.J."/>
            <person name="Szarkandi J.G."/>
            <person name="Papp V."/>
            <person name="Albert L."/>
            <person name="Andreopoulos W."/>
            <person name="Angelini C."/>
            <person name="Antonin V."/>
            <person name="Barry K.W."/>
            <person name="Bougher N.L."/>
            <person name="Buchanan P."/>
            <person name="Buyck B."/>
            <person name="Bense V."/>
            <person name="Catcheside P."/>
            <person name="Chovatia M."/>
            <person name="Cooper J."/>
            <person name="Damon W."/>
            <person name="Desjardin D."/>
            <person name="Finy P."/>
            <person name="Geml J."/>
            <person name="Haridas S."/>
            <person name="Hughes K."/>
            <person name="Justo A."/>
            <person name="Karasinski D."/>
            <person name="Kautmanova I."/>
            <person name="Kiss B."/>
            <person name="Kocsube S."/>
            <person name="Kotiranta H."/>
            <person name="LaButti K.M."/>
            <person name="Lechner B.E."/>
            <person name="Liimatainen K."/>
            <person name="Lipzen A."/>
            <person name="Lukacs Z."/>
            <person name="Mihaltcheva S."/>
            <person name="Morgado L.N."/>
            <person name="Niskanen T."/>
            <person name="Noordeloos M.E."/>
            <person name="Ohm R.A."/>
            <person name="Ortiz-Santana B."/>
            <person name="Ovrebo C."/>
            <person name="Racz N."/>
            <person name="Riley R."/>
            <person name="Savchenko A."/>
            <person name="Shiryaev A."/>
            <person name="Soop K."/>
            <person name="Spirin V."/>
            <person name="Szebenyi C."/>
            <person name="Tomsovsky M."/>
            <person name="Tulloss R.E."/>
            <person name="Uehling J."/>
            <person name="Grigoriev I.V."/>
            <person name="Vagvolgyi C."/>
            <person name="Papp T."/>
            <person name="Martin F.M."/>
            <person name="Miettinen O."/>
            <person name="Hibbett D.S."/>
            <person name="Nagy L.G."/>
        </authorList>
    </citation>
    <scope>NUCLEOTIDE SEQUENCE [LARGE SCALE GENOMIC DNA]</scope>
    <source>
        <strain evidence="1 2">CBS 309.79</strain>
    </source>
</reference>
<evidence type="ECO:0000313" key="1">
    <source>
        <dbReference type="EMBL" id="TFK96130.1"/>
    </source>
</evidence>
<dbReference type="EMBL" id="ML178866">
    <property type="protein sequence ID" value="TFK96130.1"/>
    <property type="molecule type" value="Genomic_DNA"/>
</dbReference>
<dbReference type="SUPFAM" id="SSF48403">
    <property type="entry name" value="Ankyrin repeat"/>
    <property type="match status" value="1"/>
</dbReference>
<dbReference type="Gene3D" id="1.25.40.20">
    <property type="entry name" value="Ankyrin repeat-containing domain"/>
    <property type="match status" value="1"/>
</dbReference>
<accession>A0A5C3Q6X0</accession>
<dbReference type="OrthoDB" id="194358at2759"/>
<dbReference type="Proteomes" id="UP000305067">
    <property type="component" value="Unassembled WGS sequence"/>
</dbReference>
<dbReference type="AlphaFoldDB" id="A0A5C3Q6X0"/>
<keyword evidence="2" id="KW-1185">Reference proteome</keyword>
<proteinExistence type="predicted"/>
<name>A0A5C3Q6X0_9AGAR</name>
<organism evidence="1 2">
    <name type="scientific">Pterulicium gracile</name>
    <dbReference type="NCBI Taxonomy" id="1884261"/>
    <lineage>
        <taxon>Eukaryota</taxon>
        <taxon>Fungi</taxon>
        <taxon>Dikarya</taxon>
        <taxon>Basidiomycota</taxon>
        <taxon>Agaricomycotina</taxon>
        <taxon>Agaricomycetes</taxon>
        <taxon>Agaricomycetidae</taxon>
        <taxon>Agaricales</taxon>
        <taxon>Pleurotineae</taxon>
        <taxon>Pterulaceae</taxon>
        <taxon>Pterulicium</taxon>
    </lineage>
</organism>